<name>A0AC60QNA2_IXOPE</name>
<gene>
    <name evidence="1" type="ORF">HPB47_018335</name>
</gene>
<feature type="non-terminal residue" evidence="1">
    <location>
        <position position="1"/>
    </location>
</feature>
<sequence>PFFFAYTTFTVSVVIPIMHLENTLGQFSGSGNLGIFDASPVLRGMGYTMTFYFTLGMVVFCTECSYSTVFLVNWFQNPFPWADCDQDWMTDKESCYVQTSDMILCKTEREHIVGQYENYGALEGIPVSDGIVTVLVPEPEYANMTQLDCIGGSVSATESFFEARVLRISTETGDASSVHPEMTVTTAVLWLITYGLTRNGVHKNKHIIYAIVAFSTLSLILLVGVSLTLEGSKLGLLLLLPSSISSFYDYKTSRPSDVLSPGRLPFAEDAEARRNRRTRGQATTIGTRASLLLLQWATTSAQASPAFATLFVKSSGRNFARWSPLRIVRPQYLAEIVREEVHQAFQLEVPMSPTAPEEPALSYAAMARRPPQANRPGATPTRPSDDEFVGPEVLLELIFFEFPTMVPFRQEFAFFSCLFFYVLGFAACTQVLLGLELIQQVLPSSNDNEYNHWQRLLGAWVILFGVSFIPAYICAMLTTYGWEQASAPLSTWVPDNRAIKLDYRKLLREFGFEMNPDVASGIPSNVDGAKPSRGGTSSRGDTITIAETIDPREGATPVERSVTFAPDVITSTRWANENFNELLEHQFGLSSTSRSSIHDRTGFAAEVLLEAAGLLPAEEEILSLMENKKPLMSPSLVATPPTGPFQHDTAKDAVETPPGLWVDVPVEVSSATLQVLTETVPASATLTCCASAVVPSDRPETLDSKQQSALPSKLKKTKKHRAAKNKGTLSQKPQIERLGNMPKGKAQKKASSKH</sequence>
<keyword evidence="2" id="KW-1185">Reference proteome</keyword>
<evidence type="ECO:0000313" key="1">
    <source>
        <dbReference type="EMBL" id="KAG0435753.1"/>
    </source>
</evidence>
<reference evidence="1 2" key="1">
    <citation type="journal article" date="2020" name="Cell">
        <title>Large-Scale Comparative Analyses of Tick Genomes Elucidate Their Genetic Diversity and Vector Capacities.</title>
        <authorList>
            <consortium name="Tick Genome and Microbiome Consortium (TIGMIC)"/>
            <person name="Jia N."/>
            <person name="Wang J."/>
            <person name="Shi W."/>
            <person name="Du L."/>
            <person name="Sun Y."/>
            <person name="Zhan W."/>
            <person name="Jiang J.F."/>
            <person name="Wang Q."/>
            <person name="Zhang B."/>
            <person name="Ji P."/>
            <person name="Bell-Sakyi L."/>
            <person name="Cui X.M."/>
            <person name="Yuan T.T."/>
            <person name="Jiang B.G."/>
            <person name="Yang W.F."/>
            <person name="Lam T.T."/>
            <person name="Chang Q.C."/>
            <person name="Ding S.J."/>
            <person name="Wang X.J."/>
            <person name="Zhu J.G."/>
            <person name="Ruan X.D."/>
            <person name="Zhao L."/>
            <person name="Wei J.T."/>
            <person name="Ye R.Z."/>
            <person name="Que T.C."/>
            <person name="Du C.H."/>
            <person name="Zhou Y.H."/>
            <person name="Cheng J.X."/>
            <person name="Dai P.F."/>
            <person name="Guo W.B."/>
            <person name="Han X.H."/>
            <person name="Huang E.J."/>
            <person name="Li L.F."/>
            <person name="Wei W."/>
            <person name="Gao Y.C."/>
            <person name="Liu J.Z."/>
            <person name="Shao H.Z."/>
            <person name="Wang X."/>
            <person name="Wang C.C."/>
            <person name="Yang T.C."/>
            <person name="Huo Q.B."/>
            <person name="Li W."/>
            <person name="Chen H.Y."/>
            <person name="Chen S.E."/>
            <person name="Zhou L.G."/>
            <person name="Ni X.B."/>
            <person name="Tian J.H."/>
            <person name="Sheng Y."/>
            <person name="Liu T."/>
            <person name="Pan Y.S."/>
            <person name="Xia L.Y."/>
            <person name="Li J."/>
            <person name="Zhao F."/>
            <person name="Cao W.C."/>
        </authorList>
    </citation>
    <scope>NUCLEOTIDE SEQUENCE [LARGE SCALE GENOMIC DNA]</scope>
    <source>
        <strain evidence="1">Iper-2018</strain>
    </source>
</reference>
<evidence type="ECO:0000313" key="2">
    <source>
        <dbReference type="Proteomes" id="UP000805193"/>
    </source>
</evidence>
<organism evidence="1 2">
    <name type="scientific">Ixodes persulcatus</name>
    <name type="common">Taiga tick</name>
    <dbReference type="NCBI Taxonomy" id="34615"/>
    <lineage>
        <taxon>Eukaryota</taxon>
        <taxon>Metazoa</taxon>
        <taxon>Ecdysozoa</taxon>
        <taxon>Arthropoda</taxon>
        <taxon>Chelicerata</taxon>
        <taxon>Arachnida</taxon>
        <taxon>Acari</taxon>
        <taxon>Parasitiformes</taxon>
        <taxon>Ixodida</taxon>
        <taxon>Ixodoidea</taxon>
        <taxon>Ixodidae</taxon>
        <taxon>Ixodinae</taxon>
        <taxon>Ixodes</taxon>
    </lineage>
</organism>
<dbReference type="Proteomes" id="UP000805193">
    <property type="component" value="Unassembled WGS sequence"/>
</dbReference>
<accession>A0AC60QNA2</accession>
<protein>
    <submittedName>
        <fullName evidence="1">Uncharacterized protein</fullName>
    </submittedName>
</protein>
<proteinExistence type="predicted"/>
<comment type="caution">
    <text evidence="1">The sequence shown here is derived from an EMBL/GenBank/DDBJ whole genome shotgun (WGS) entry which is preliminary data.</text>
</comment>
<dbReference type="EMBL" id="JABSTQ010007418">
    <property type="protein sequence ID" value="KAG0435753.1"/>
    <property type="molecule type" value="Genomic_DNA"/>
</dbReference>